<dbReference type="Proteomes" id="UP001479933">
    <property type="component" value="Chromosome"/>
</dbReference>
<dbReference type="EMBL" id="CP136137">
    <property type="protein sequence ID" value="WYY07353.1"/>
    <property type="molecule type" value="Genomic_DNA"/>
</dbReference>
<feature type="compositionally biased region" description="Acidic residues" evidence="1">
    <location>
        <begin position="58"/>
        <end position="70"/>
    </location>
</feature>
<evidence type="ECO:0000313" key="2">
    <source>
        <dbReference type="EMBL" id="WYY07353.1"/>
    </source>
</evidence>
<accession>A0ABZ2U112</accession>
<dbReference type="RefSeq" id="WP_066169283.1">
    <property type="nucleotide sequence ID" value="NZ_CP136137.1"/>
</dbReference>
<sequence length="100" mass="11295">MPDHRDAAQAVPFGDLDELVVRDAEAESTVQRRERCREVTRRRHVDGRPRHGRHGQAVDDDDFVVGESDMDVALSSAAAAGRSRLGAKRPERRRSRRLQP</sequence>
<protein>
    <submittedName>
        <fullName evidence="2">Uncharacterized protein</fullName>
    </submittedName>
</protein>
<keyword evidence="3" id="KW-1185">Reference proteome</keyword>
<feature type="region of interest" description="Disordered" evidence="1">
    <location>
        <begin position="41"/>
        <end position="100"/>
    </location>
</feature>
<feature type="compositionally biased region" description="Low complexity" evidence="1">
    <location>
        <begin position="73"/>
        <end position="84"/>
    </location>
</feature>
<evidence type="ECO:0000313" key="3">
    <source>
        <dbReference type="Proteomes" id="UP001479933"/>
    </source>
</evidence>
<gene>
    <name evidence="2" type="ORF">RVF87_20560</name>
</gene>
<name>A0ABZ2U112_9ACTN</name>
<organism evidence="2 3">
    <name type="scientific">Gordonia hydrophobica</name>
    <dbReference type="NCBI Taxonomy" id="40516"/>
    <lineage>
        <taxon>Bacteria</taxon>
        <taxon>Bacillati</taxon>
        <taxon>Actinomycetota</taxon>
        <taxon>Actinomycetes</taxon>
        <taxon>Mycobacteriales</taxon>
        <taxon>Gordoniaceae</taxon>
        <taxon>Gordonia</taxon>
    </lineage>
</organism>
<proteinExistence type="predicted"/>
<feature type="compositionally biased region" description="Basic residues" evidence="1">
    <location>
        <begin position="85"/>
        <end position="100"/>
    </location>
</feature>
<reference evidence="2 3" key="1">
    <citation type="journal article" date="2023" name="Virus Evol.">
        <title>Computational host range prediction-The good, the bad, and the ugly.</title>
        <authorList>
            <person name="Howell A.A."/>
            <person name="Versoza C.J."/>
            <person name="Pfeifer S.P."/>
        </authorList>
    </citation>
    <scope>NUCLEOTIDE SEQUENCE [LARGE SCALE GENOMIC DNA]</scope>
    <source>
        <strain evidence="2 3">1610/1b</strain>
    </source>
</reference>
<feature type="compositionally biased region" description="Basic residues" evidence="1">
    <location>
        <begin position="41"/>
        <end position="54"/>
    </location>
</feature>
<evidence type="ECO:0000256" key="1">
    <source>
        <dbReference type="SAM" id="MobiDB-lite"/>
    </source>
</evidence>